<evidence type="ECO:0000256" key="1">
    <source>
        <dbReference type="SAM" id="Phobius"/>
    </source>
</evidence>
<reference evidence="2 3" key="1">
    <citation type="journal article" date="2023" name="Virus Evol.">
        <title>Computational host range prediction-The good, the bad, and the ugly.</title>
        <authorList>
            <person name="Howell A.A."/>
            <person name="Versoza C.J."/>
            <person name="Pfeifer S.P."/>
        </authorList>
    </citation>
    <scope>NUCLEOTIDE SEQUENCE [LARGE SCALE GENOMIC DNA]</scope>
    <source>
        <strain evidence="2 3">1610/1b</strain>
    </source>
</reference>
<dbReference type="InterPro" id="IPR030802">
    <property type="entry name" value="Permease_MalE"/>
</dbReference>
<protein>
    <submittedName>
        <fullName evidence="2">ABC transporter permease</fullName>
    </submittedName>
</protein>
<feature type="transmembrane region" description="Helical" evidence="1">
    <location>
        <begin position="37"/>
        <end position="55"/>
    </location>
</feature>
<organism evidence="2 3">
    <name type="scientific">Gordonia hydrophobica</name>
    <dbReference type="NCBI Taxonomy" id="40516"/>
    <lineage>
        <taxon>Bacteria</taxon>
        <taxon>Bacillati</taxon>
        <taxon>Actinomycetota</taxon>
        <taxon>Actinomycetes</taxon>
        <taxon>Mycobacteriales</taxon>
        <taxon>Gordoniaceae</taxon>
        <taxon>Gordonia</taxon>
    </lineage>
</organism>
<accession>A0ABZ2U630</accession>
<proteinExistence type="predicted"/>
<evidence type="ECO:0000313" key="3">
    <source>
        <dbReference type="Proteomes" id="UP001479933"/>
    </source>
</evidence>
<sequence length="295" mass="31194">MTRHFDVSIPTRTDIGLRVRHRVGRRLGGLADGTVRFGEYVTFVGRAVIGVPFALMHYRKHVVRQIAEVTFGTKSLLSGGGTIGIVLAMSLAAAAMLGVETYRGLQLVGMTSLSGMLAAIANTRELAPVVVAIALAAKVGTGFTAQIGAMRISDEIAALDSMAIRSVPFLATTRMIAAMVCVLPIYMVGLLASYISTRMVVVWFHGESSGTYDYFFHLALSPTDLAFSALKAIAFAAIVTLVHCSYGYFASGGPEGVGQAAGRALRTSILAIGIFDVILTFGLWGLVPEIPGMGM</sequence>
<gene>
    <name evidence="2" type="ORF">RVF87_02680</name>
</gene>
<keyword evidence="3" id="KW-1185">Reference proteome</keyword>
<feature type="transmembrane region" description="Helical" evidence="1">
    <location>
        <begin position="269"/>
        <end position="287"/>
    </location>
</feature>
<dbReference type="Pfam" id="PF02405">
    <property type="entry name" value="MlaE"/>
    <property type="match status" value="1"/>
</dbReference>
<keyword evidence="1" id="KW-0812">Transmembrane</keyword>
<dbReference type="EMBL" id="CP136137">
    <property type="protein sequence ID" value="WYY08009.1"/>
    <property type="molecule type" value="Genomic_DNA"/>
</dbReference>
<feature type="transmembrane region" description="Helical" evidence="1">
    <location>
        <begin position="104"/>
        <end position="121"/>
    </location>
</feature>
<name>A0ABZ2U630_9ACTN</name>
<feature type="transmembrane region" description="Helical" evidence="1">
    <location>
        <begin position="76"/>
        <end position="98"/>
    </location>
</feature>
<keyword evidence="1" id="KW-0472">Membrane</keyword>
<feature type="transmembrane region" description="Helical" evidence="1">
    <location>
        <begin position="225"/>
        <end position="249"/>
    </location>
</feature>
<evidence type="ECO:0000313" key="2">
    <source>
        <dbReference type="EMBL" id="WYY08009.1"/>
    </source>
</evidence>
<dbReference type="RefSeq" id="WP_066167262.1">
    <property type="nucleotide sequence ID" value="NZ_CP136137.1"/>
</dbReference>
<dbReference type="PANTHER" id="PTHR30188">
    <property type="entry name" value="ABC TRANSPORTER PERMEASE PROTEIN-RELATED"/>
    <property type="match status" value="1"/>
</dbReference>
<keyword evidence="1" id="KW-1133">Transmembrane helix</keyword>
<dbReference type="Proteomes" id="UP001479933">
    <property type="component" value="Chromosome"/>
</dbReference>
<dbReference type="PANTHER" id="PTHR30188:SF13">
    <property type="entry name" value="CONSERVED HYPOTHETICAL INTEGRAL MEMBRANE PROTEIN YRBE3B"/>
    <property type="match status" value="1"/>
</dbReference>
<feature type="transmembrane region" description="Helical" evidence="1">
    <location>
        <begin position="175"/>
        <end position="195"/>
    </location>
</feature>